<evidence type="ECO:0000256" key="5">
    <source>
        <dbReference type="ARBA" id="ARBA00023319"/>
    </source>
</evidence>
<proteinExistence type="predicted"/>
<dbReference type="STRING" id="75743.A0A401PQI7"/>
<evidence type="ECO:0000256" key="7">
    <source>
        <dbReference type="SAM" id="SignalP"/>
    </source>
</evidence>
<keyword evidence="5" id="KW-0393">Immunoglobulin domain</keyword>
<dbReference type="Proteomes" id="UP000288216">
    <property type="component" value="Unassembled WGS sequence"/>
</dbReference>
<evidence type="ECO:0000259" key="8">
    <source>
        <dbReference type="PROSITE" id="PS50835"/>
    </source>
</evidence>
<dbReference type="PANTHER" id="PTHR19343">
    <property type="entry name" value="T CELL RECEPTOR ALPHA VARIABLE 1-2"/>
    <property type="match status" value="1"/>
</dbReference>
<dbReference type="PANTHER" id="PTHR19343:SF13">
    <property type="entry name" value="T CELL RECEPTOR ALPHA VARIABLE 21"/>
    <property type="match status" value="1"/>
</dbReference>
<keyword evidence="3" id="KW-1064">Adaptive immunity</keyword>
<dbReference type="SMART" id="SM00406">
    <property type="entry name" value="IGv"/>
    <property type="match status" value="1"/>
</dbReference>
<dbReference type="GO" id="GO:0042605">
    <property type="term" value="F:peptide antigen binding"/>
    <property type="evidence" value="ECO:0007669"/>
    <property type="project" value="TreeGrafter"/>
</dbReference>
<keyword evidence="2" id="KW-0391">Immunity</keyword>
<dbReference type="PROSITE" id="PS50835">
    <property type="entry name" value="IG_LIKE"/>
    <property type="match status" value="1"/>
</dbReference>
<dbReference type="InterPro" id="IPR013783">
    <property type="entry name" value="Ig-like_fold"/>
</dbReference>
<keyword evidence="4" id="KW-0675">Receptor</keyword>
<keyword evidence="6" id="KW-1279">T cell receptor</keyword>
<dbReference type="InterPro" id="IPR007110">
    <property type="entry name" value="Ig-like_dom"/>
</dbReference>
<evidence type="ECO:0000256" key="2">
    <source>
        <dbReference type="ARBA" id="ARBA00022859"/>
    </source>
</evidence>
<evidence type="ECO:0000313" key="9">
    <source>
        <dbReference type="EMBL" id="GCB75380.1"/>
    </source>
</evidence>
<dbReference type="OMA" id="SSTLWCT"/>
<dbReference type="GO" id="GO:0002250">
    <property type="term" value="P:adaptive immune response"/>
    <property type="evidence" value="ECO:0007669"/>
    <property type="project" value="UniProtKB-KW"/>
</dbReference>
<feature type="signal peptide" evidence="7">
    <location>
        <begin position="1"/>
        <end position="23"/>
    </location>
</feature>
<organism evidence="9 10">
    <name type="scientific">Scyliorhinus torazame</name>
    <name type="common">Cloudy catshark</name>
    <name type="synonym">Catulus torazame</name>
    <dbReference type="NCBI Taxonomy" id="75743"/>
    <lineage>
        <taxon>Eukaryota</taxon>
        <taxon>Metazoa</taxon>
        <taxon>Chordata</taxon>
        <taxon>Craniata</taxon>
        <taxon>Vertebrata</taxon>
        <taxon>Chondrichthyes</taxon>
        <taxon>Elasmobranchii</taxon>
        <taxon>Galeomorphii</taxon>
        <taxon>Galeoidea</taxon>
        <taxon>Carcharhiniformes</taxon>
        <taxon>Scyliorhinidae</taxon>
        <taxon>Scyliorhinus</taxon>
    </lineage>
</organism>
<evidence type="ECO:0000256" key="4">
    <source>
        <dbReference type="ARBA" id="ARBA00023170"/>
    </source>
</evidence>
<dbReference type="InterPro" id="IPR036179">
    <property type="entry name" value="Ig-like_dom_sf"/>
</dbReference>
<gene>
    <name evidence="9" type="ORF">scyTo_0018210</name>
</gene>
<dbReference type="Gene3D" id="2.60.40.10">
    <property type="entry name" value="Immunoglobulins"/>
    <property type="match status" value="1"/>
</dbReference>
<evidence type="ECO:0000313" key="10">
    <source>
        <dbReference type="Proteomes" id="UP000288216"/>
    </source>
</evidence>
<protein>
    <recommendedName>
        <fullName evidence="8">Ig-like domain-containing protein</fullName>
    </recommendedName>
</protein>
<dbReference type="Pfam" id="PF07686">
    <property type="entry name" value="V-set"/>
    <property type="match status" value="1"/>
</dbReference>
<evidence type="ECO:0000256" key="1">
    <source>
        <dbReference type="ARBA" id="ARBA00022729"/>
    </source>
</evidence>
<evidence type="ECO:0000256" key="3">
    <source>
        <dbReference type="ARBA" id="ARBA00023130"/>
    </source>
</evidence>
<feature type="chain" id="PRO_5019234711" description="Ig-like domain-containing protein" evidence="7">
    <location>
        <begin position="24"/>
        <end position="135"/>
    </location>
</feature>
<keyword evidence="10" id="KW-1185">Reference proteome</keyword>
<comment type="caution">
    <text evidence="9">The sequence shown here is derived from an EMBL/GenBank/DDBJ whole genome shotgun (WGS) entry which is preliminary data.</text>
</comment>
<sequence length="135" mass="15228">MQKKLGPIFVLSISLSFIASVTDEEVTQTFPSQNPRERKTILIHCHTTIVFSAIYWYVQPPNQEPKMLIMASRTGEEKGRFRAVSRSLEKSSSLTISSLSLTDTATYFCVVSPTQCCMERQSPYKNLGCEENPNV</sequence>
<dbReference type="EMBL" id="BFAA01012464">
    <property type="protein sequence ID" value="GCB75380.1"/>
    <property type="molecule type" value="Genomic_DNA"/>
</dbReference>
<name>A0A401PQI7_SCYTO</name>
<dbReference type="AlphaFoldDB" id="A0A401PQI7"/>
<dbReference type="InterPro" id="IPR013106">
    <property type="entry name" value="Ig_V-set"/>
</dbReference>
<accession>A0A401PQI7</accession>
<dbReference type="GO" id="GO:0042101">
    <property type="term" value="C:T cell receptor complex"/>
    <property type="evidence" value="ECO:0007669"/>
    <property type="project" value="UniProtKB-KW"/>
</dbReference>
<feature type="domain" description="Ig-like" evidence="8">
    <location>
        <begin position="24"/>
        <end position="112"/>
    </location>
</feature>
<reference evidence="9 10" key="1">
    <citation type="journal article" date="2018" name="Nat. Ecol. Evol.">
        <title>Shark genomes provide insights into elasmobranch evolution and the origin of vertebrates.</title>
        <authorList>
            <person name="Hara Y"/>
            <person name="Yamaguchi K"/>
            <person name="Onimaru K"/>
            <person name="Kadota M"/>
            <person name="Koyanagi M"/>
            <person name="Keeley SD"/>
            <person name="Tatsumi K"/>
            <person name="Tanaka K"/>
            <person name="Motone F"/>
            <person name="Kageyama Y"/>
            <person name="Nozu R"/>
            <person name="Adachi N"/>
            <person name="Nishimura O"/>
            <person name="Nakagawa R"/>
            <person name="Tanegashima C"/>
            <person name="Kiyatake I"/>
            <person name="Matsumoto R"/>
            <person name="Murakumo K"/>
            <person name="Nishida K"/>
            <person name="Terakita A"/>
            <person name="Kuratani S"/>
            <person name="Sato K"/>
            <person name="Hyodo S Kuraku.S."/>
        </authorList>
    </citation>
    <scope>NUCLEOTIDE SEQUENCE [LARGE SCALE GENOMIC DNA]</scope>
</reference>
<keyword evidence="1 7" id="KW-0732">Signal</keyword>
<evidence type="ECO:0000256" key="6">
    <source>
        <dbReference type="ARBA" id="ARBA00043266"/>
    </source>
</evidence>
<dbReference type="OrthoDB" id="10467125at2759"/>
<dbReference type="InterPro" id="IPR051006">
    <property type="entry name" value="TCR_variable_domain"/>
</dbReference>
<dbReference type="SUPFAM" id="SSF48726">
    <property type="entry name" value="Immunoglobulin"/>
    <property type="match status" value="1"/>
</dbReference>